<evidence type="ECO:0000313" key="2">
    <source>
        <dbReference type="EMBL" id="CAG6675074.1"/>
    </source>
</evidence>
<reference evidence="2" key="1">
    <citation type="submission" date="2021-05" db="EMBL/GenBank/DDBJ databases">
        <authorList>
            <person name="Alioto T."/>
            <person name="Alioto T."/>
            <person name="Gomez Garrido J."/>
        </authorList>
    </citation>
    <scope>NUCLEOTIDE SEQUENCE</scope>
</reference>
<protein>
    <submittedName>
        <fullName evidence="2">Uncharacterized protein</fullName>
    </submittedName>
</protein>
<feature type="compositionally biased region" description="Pro residues" evidence="1">
    <location>
        <begin position="1"/>
        <end position="13"/>
    </location>
</feature>
<feature type="compositionally biased region" description="Basic residues" evidence="1">
    <location>
        <begin position="334"/>
        <end position="349"/>
    </location>
</feature>
<dbReference type="EMBL" id="HBUF01235491">
    <property type="protein sequence ID" value="CAG6675058.1"/>
    <property type="molecule type" value="Transcribed_RNA"/>
</dbReference>
<dbReference type="EMBL" id="HBUF01235492">
    <property type="protein sequence ID" value="CAG6675066.1"/>
    <property type="molecule type" value="Transcribed_RNA"/>
</dbReference>
<evidence type="ECO:0000256" key="1">
    <source>
        <dbReference type="SAM" id="MobiDB-lite"/>
    </source>
</evidence>
<feature type="compositionally biased region" description="Polar residues" evidence="1">
    <location>
        <begin position="314"/>
        <end position="328"/>
    </location>
</feature>
<proteinExistence type="predicted"/>
<feature type="region of interest" description="Disordered" evidence="1">
    <location>
        <begin position="290"/>
        <end position="360"/>
    </location>
</feature>
<dbReference type="AlphaFoldDB" id="A0A8D8SWA1"/>
<organism evidence="2">
    <name type="scientific">Cacopsylla melanoneura</name>
    <dbReference type="NCBI Taxonomy" id="428564"/>
    <lineage>
        <taxon>Eukaryota</taxon>
        <taxon>Metazoa</taxon>
        <taxon>Ecdysozoa</taxon>
        <taxon>Arthropoda</taxon>
        <taxon>Hexapoda</taxon>
        <taxon>Insecta</taxon>
        <taxon>Pterygota</taxon>
        <taxon>Neoptera</taxon>
        <taxon>Paraneoptera</taxon>
        <taxon>Hemiptera</taxon>
        <taxon>Sternorrhyncha</taxon>
        <taxon>Psylloidea</taxon>
        <taxon>Psyllidae</taxon>
        <taxon>Psyllinae</taxon>
        <taxon>Cacopsylla</taxon>
    </lineage>
</organism>
<sequence length="360" mass="39663">MDIPSPPIEPLSPRPSSSSAVGNRLDALDAQVGSFASQLSSMEQSMKSLSSAILNSRQSVEHFPNHDSYGPSESESEDPHSDGELVEPSELDPWGISAPSPPPLVDSFFDPVTIEREPDIPDPLPALQAQGIKCQRLGEASWNRIRYAEAEKRLRRGGVFQPLAKNHLLGSSAGDGELQKSERLLATSIHALLAQRQAFKEATQALVQRCPQARSHINEIFSESSSFRAVSDDFLQFLCGKRAEVIDARRRSFEHPSHLGQILQNIPPSSSHLFAEEALTKSLSSQPSALLRESSFRKRQLPASQGIPHKKTRYPTQLSRSGQATSSFAPAKSSKGKRPLKSYNKRKVPRRENPAPNRRV</sequence>
<accession>A0A8D8SWA1</accession>
<feature type="region of interest" description="Disordered" evidence="1">
    <location>
        <begin position="1"/>
        <end position="25"/>
    </location>
</feature>
<dbReference type="EMBL" id="HBUF01235493">
    <property type="protein sequence ID" value="CAG6675074.1"/>
    <property type="molecule type" value="Transcribed_RNA"/>
</dbReference>
<feature type="region of interest" description="Disordered" evidence="1">
    <location>
        <begin position="46"/>
        <end position="109"/>
    </location>
</feature>
<name>A0A8D8SWA1_9HEMI</name>